<evidence type="ECO:0000313" key="4">
    <source>
        <dbReference type="Proteomes" id="UP000016648"/>
    </source>
</evidence>
<comment type="caution">
    <text evidence="3">The sequence shown here is derived from an EMBL/GenBank/DDBJ whole genome shotgun (WGS) entry which is preliminary data.</text>
</comment>
<dbReference type="RefSeq" id="WP_021589013.1">
    <property type="nucleotide sequence ID" value="NZ_AWEY01000008.1"/>
</dbReference>
<feature type="compositionally biased region" description="Polar residues" evidence="2">
    <location>
        <begin position="479"/>
        <end position="490"/>
    </location>
</feature>
<dbReference type="SMART" id="SM00028">
    <property type="entry name" value="TPR"/>
    <property type="match status" value="5"/>
</dbReference>
<keyword evidence="1" id="KW-0802">TPR repeat</keyword>
<feature type="region of interest" description="Disordered" evidence="2">
    <location>
        <begin position="522"/>
        <end position="567"/>
    </location>
</feature>
<evidence type="ECO:0000256" key="1">
    <source>
        <dbReference type="PROSITE-ProRule" id="PRU00339"/>
    </source>
</evidence>
<evidence type="ECO:0000256" key="2">
    <source>
        <dbReference type="SAM" id="MobiDB-lite"/>
    </source>
</evidence>
<feature type="compositionally biased region" description="Polar residues" evidence="2">
    <location>
        <begin position="528"/>
        <end position="542"/>
    </location>
</feature>
<accession>U2P853</accession>
<feature type="repeat" description="TPR" evidence="1">
    <location>
        <begin position="247"/>
        <end position="280"/>
    </location>
</feature>
<dbReference type="AlphaFoldDB" id="U2P853"/>
<dbReference type="Proteomes" id="UP000016648">
    <property type="component" value="Unassembled WGS sequence"/>
</dbReference>
<feature type="compositionally biased region" description="Basic and acidic residues" evidence="2">
    <location>
        <begin position="553"/>
        <end position="567"/>
    </location>
</feature>
<dbReference type="PROSITE" id="PS50005">
    <property type="entry name" value="TPR"/>
    <property type="match status" value="1"/>
</dbReference>
<organism evidence="3 4">
    <name type="scientific">Segatella baroniae F0067</name>
    <dbReference type="NCBI Taxonomy" id="1115809"/>
    <lineage>
        <taxon>Bacteria</taxon>
        <taxon>Pseudomonadati</taxon>
        <taxon>Bacteroidota</taxon>
        <taxon>Bacteroidia</taxon>
        <taxon>Bacteroidales</taxon>
        <taxon>Prevotellaceae</taxon>
        <taxon>Segatella</taxon>
    </lineage>
</organism>
<protein>
    <submittedName>
        <fullName evidence="3">Tetratricopeptide repeat protein</fullName>
    </submittedName>
</protein>
<dbReference type="InterPro" id="IPR011990">
    <property type="entry name" value="TPR-like_helical_dom_sf"/>
</dbReference>
<proteinExistence type="predicted"/>
<feature type="region of interest" description="Disordered" evidence="2">
    <location>
        <begin position="938"/>
        <end position="959"/>
    </location>
</feature>
<name>U2P853_9BACT</name>
<keyword evidence="4" id="KW-1185">Reference proteome</keyword>
<feature type="region of interest" description="Disordered" evidence="2">
    <location>
        <begin position="451"/>
        <end position="490"/>
    </location>
</feature>
<evidence type="ECO:0000313" key="3">
    <source>
        <dbReference type="EMBL" id="ERK39884.1"/>
    </source>
</evidence>
<gene>
    <name evidence="3" type="ORF">HMPREF9135_0234</name>
</gene>
<dbReference type="Pfam" id="PF13181">
    <property type="entry name" value="TPR_8"/>
    <property type="match status" value="1"/>
</dbReference>
<dbReference type="SUPFAM" id="SSF48452">
    <property type="entry name" value="TPR-like"/>
    <property type="match status" value="1"/>
</dbReference>
<reference evidence="3 4" key="1">
    <citation type="submission" date="2013-08" db="EMBL/GenBank/DDBJ databases">
        <authorList>
            <person name="Durkin A.S."/>
            <person name="Haft D.R."/>
            <person name="McCorrison J."/>
            <person name="Torralba M."/>
            <person name="Gillis M."/>
            <person name="Haft D.H."/>
            <person name="Methe B."/>
            <person name="Sutton G."/>
            <person name="Nelson K.E."/>
        </authorList>
    </citation>
    <scope>NUCLEOTIDE SEQUENCE [LARGE SCALE GENOMIC DNA]</scope>
    <source>
        <strain evidence="3 4">F0067</strain>
    </source>
</reference>
<dbReference type="PROSITE" id="PS51257">
    <property type="entry name" value="PROKAR_LIPOPROTEIN"/>
    <property type="match status" value="1"/>
</dbReference>
<dbReference type="PATRIC" id="fig|1115809.3.peg.711"/>
<dbReference type="Gene3D" id="1.25.40.10">
    <property type="entry name" value="Tetratricopeptide repeat domain"/>
    <property type="match status" value="4"/>
</dbReference>
<dbReference type="EMBL" id="AWEY01000008">
    <property type="protein sequence ID" value="ERK39884.1"/>
    <property type="molecule type" value="Genomic_DNA"/>
</dbReference>
<sequence>MYKRFKNMLPPVVSGLLVLLTACSTQHNTAQSRWWHAFNTRYNVYYNASQAYIDGCLEKENGNQDNYTDLLPLYYIGNKGSLQLGSGQFDKAIEKCRKAIQLHSIKRHPVWNKQRRKTARDTEWLNRREYNPFLWKAWLLMGRSQFQKGDLEEAVSTFSHMSRLYATQPAIHQKAQAWLAKCHVELGERYNAEDVIRNMQRDSILWQAQKEWDYTLTDYFLHIKDYARAAAHLGRVIAREQRHRQKAREWFLMGQLQSRLNRPQEAYKAYARVIALNPPYELEFNARIAMTEVMADGQQRQTIAKLHRMAASDKNRDYLEQVFYAIGNIHLGQKDTLRAIRAYEEGGRKAQKNSWSKGVLLQRLGDLYWSRQRFGDARRCYTEAIGMLDKSRQGYQQMTERSVILDELVPFTDQIALQDSLLLLATLPEDQRNEAIDRTIAALKRKEKAERAAAEGTETVSAAGGNAAANRPTGDRRTNQPTFPQAQDKQNTWYFYNPMAVNAGKETFRRIWGNRQNTDDWQRKNKTVVGSTDLTDASTPAANDTLAAPTAPEKPKAEDTRAESDPHKREYYLAQIPLTEAQQAESHRLLADALFHSGVIFKDKLDEFTLSRQALERLEREFPQFEQMDEACYHLYLLHARMSQMALADSYIERLKQHFKDSKWTAVLTDPYFKENAVMGQQLEDSLYGATYDAFKAGQYATVNANRAVSDKRFPMGANRDKFLFIGGLSRLNDGDTHACLADMQQLVADHPTSRLSELAGMIVNGVKAGRTPHGGPLHMDQLWQRRAAVMSDSDSIASVQLSADTQGEYLYILVYSPDSLNENQLLFEMARYNFTNYLVRNFELGIVPLEGGHRMEVGGFLNYEEALLYARQLAQQQPLKGLVAKAHSLIISRANLELIGRQFSYADYQAFYDEHFAPIKLTRNDLLNQPAELIYKDGKPTTTVPQTDKKTGKAKPKQKTVDLNDEYYDLEGF</sequence>
<dbReference type="InterPro" id="IPR019734">
    <property type="entry name" value="TPR_rpt"/>
</dbReference>